<dbReference type="Gene3D" id="3.40.50.300">
    <property type="entry name" value="P-loop containing nucleotide triphosphate hydrolases"/>
    <property type="match status" value="2"/>
</dbReference>
<evidence type="ECO:0000256" key="1">
    <source>
        <dbReference type="ARBA" id="ARBA00022723"/>
    </source>
</evidence>
<dbReference type="Pfam" id="PF13476">
    <property type="entry name" value="AAA_23"/>
    <property type="match status" value="1"/>
</dbReference>
<dbReference type="GO" id="GO:0016887">
    <property type="term" value="F:ATP hydrolysis activity"/>
    <property type="evidence" value="ECO:0007669"/>
    <property type="project" value="UniProtKB-UniRule"/>
</dbReference>
<dbReference type="HAMAP" id="MF_00449">
    <property type="entry name" value="RAD50"/>
    <property type="match status" value="1"/>
</dbReference>
<evidence type="ECO:0000256" key="10">
    <source>
        <dbReference type="HAMAP-Rule" id="MF_00449"/>
    </source>
</evidence>
<comment type="similarity">
    <text evidence="9">Belongs to the Sph1/Sph2 family.</text>
</comment>
<comment type="caution">
    <text evidence="10">Lacks conserved residue(s) required for the propagation of feature annotation.</text>
</comment>
<evidence type="ECO:0000313" key="14">
    <source>
        <dbReference type="EMBL" id="RNJ26587.1"/>
    </source>
</evidence>
<feature type="binding site" evidence="10">
    <location>
        <begin position="32"/>
        <end position="38"/>
    </location>
    <ligand>
        <name>ATP</name>
        <dbReference type="ChEBI" id="CHEBI:30616"/>
    </ligand>
</feature>
<comment type="cofactor">
    <cofactor evidence="10">
        <name>Zn(2+)</name>
        <dbReference type="ChEBI" id="CHEBI:29105"/>
    </cofactor>
    <text evidence="10">Binds 1 zinc ion per homodimer.</text>
</comment>
<dbReference type="InterPro" id="IPR013134">
    <property type="entry name" value="Zn_hook_RAD50"/>
</dbReference>
<organism evidence="14 15">
    <name type="scientific">Halosegnis longus</name>
    <dbReference type="NCBI Taxonomy" id="2216012"/>
    <lineage>
        <taxon>Archaea</taxon>
        <taxon>Methanobacteriati</taxon>
        <taxon>Methanobacteriota</taxon>
        <taxon>Stenosarchaea group</taxon>
        <taxon>Halobacteria</taxon>
        <taxon>Halobacteriales</taxon>
        <taxon>Natronomonadaceae</taxon>
        <taxon>Halosegnis</taxon>
    </lineage>
</organism>
<comment type="domain">
    <text evidence="10">The two conserved Cys that bind zinc constitute the zinc-hook, which separates the large intramolecular coiled coil regions. The 2 Cys residues coordinate one molecule of zinc with the help of the 2 Cys residues of the zinc-hook of another Rad50 molecule, thereby forming a V-shaped homodimer.</text>
</comment>
<feature type="compositionally biased region" description="Acidic residues" evidence="12">
    <location>
        <begin position="300"/>
        <end position="313"/>
    </location>
</feature>
<protein>
    <recommendedName>
        <fullName evidence="10">DNA double-strand break repair Rad50 ATPase</fullName>
    </recommendedName>
</protein>
<evidence type="ECO:0000256" key="8">
    <source>
        <dbReference type="ARBA" id="ARBA00023204"/>
    </source>
</evidence>
<dbReference type="AlphaFoldDB" id="A0AAJ4UW03"/>
<keyword evidence="15" id="KW-1185">Reference proteome</keyword>
<feature type="compositionally biased region" description="Basic and acidic residues" evidence="12">
    <location>
        <begin position="349"/>
        <end position="369"/>
    </location>
</feature>
<evidence type="ECO:0000256" key="12">
    <source>
        <dbReference type="SAM" id="MobiDB-lite"/>
    </source>
</evidence>
<evidence type="ECO:0000256" key="6">
    <source>
        <dbReference type="ARBA" id="ARBA00022840"/>
    </source>
</evidence>
<dbReference type="EMBL" id="RJJC01000001">
    <property type="protein sequence ID" value="RNJ26587.1"/>
    <property type="molecule type" value="Genomic_DNA"/>
</dbReference>
<feature type="compositionally biased region" description="Basic and acidic residues" evidence="12">
    <location>
        <begin position="636"/>
        <end position="662"/>
    </location>
</feature>
<evidence type="ECO:0000256" key="2">
    <source>
        <dbReference type="ARBA" id="ARBA00022741"/>
    </source>
</evidence>
<feature type="region of interest" description="Disordered" evidence="12">
    <location>
        <begin position="636"/>
        <end position="666"/>
    </location>
</feature>
<dbReference type="InterPro" id="IPR022982">
    <property type="entry name" value="Rad50_ATPase_archaeal"/>
</dbReference>
<dbReference type="InterPro" id="IPR027417">
    <property type="entry name" value="P-loop_NTPase"/>
</dbReference>
<gene>
    <name evidence="10" type="primary">rad50</name>
    <name evidence="14" type="ORF">Nmn1133_07800</name>
</gene>
<keyword evidence="5 10" id="KW-0862">Zinc</keyword>
<dbReference type="InterPro" id="IPR053480">
    <property type="entry name" value="DSB_repair_ATPase"/>
</dbReference>
<feature type="region of interest" description="Disordered" evidence="12">
    <location>
        <begin position="270"/>
        <end position="313"/>
    </location>
</feature>
<dbReference type="GO" id="GO:0008270">
    <property type="term" value="F:zinc ion binding"/>
    <property type="evidence" value="ECO:0007669"/>
    <property type="project" value="UniProtKB-UniRule"/>
</dbReference>
<feature type="domain" description="Zinc-hook" evidence="13">
    <location>
        <begin position="411"/>
        <end position="510"/>
    </location>
</feature>
<evidence type="ECO:0000256" key="3">
    <source>
        <dbReference type="ARBA" id="ARBA00022763"/>
    </source>
</evidence>
<dbReference type="NCBIfam" id="NF041035">
    <property type="entry name" value="Rad50_Halo"/>
    <property type="match status" value="1"/>
</dbReference>
<dbReference type="SUPFAM" id="SSF52540">
    <property type="entry name" value="P-loop containing nucleoside triphosphate hydrolases"/>
    <property type="match status" value="2"/>
</dbReference>
<proteinExistence type="inferred from homology"/>
<comment type="caution">
    <text evidence="14">The sequence shown here is derived from an EMBL/GenBank/DDBJ whole genome shotgun (WGS) entry which is preliminary data.</text>
</comment>
<dbReference type="GO" id="GO:0006302">
    <property type="term" value="P:double-strand break repair"/>
    <property type="evidence" value="ECO:0007669"/>
    <property type="project" value="UniProtKB-UniRule"/>
</dbReference>
<dbReference type="InterPro" id="IPR038729">
    <property type="entry name" value="Rad50/SbcC_AAA"/>
</dbReference>
<keyword evidence="2 10" id="KW-0547">Nucleotide-binding</keyword>
<dbReference type="NCBIfam" id="NF002572">
    <property type="entry name" value="PRK02224.1"/>
    <property type="match status" value="1"/>
</dbReference>
<keyword evidence="3 10" id="KW-0227">DNA damage</keyword>
<feature type="binding site" evidence="10 11">
    <location>
        <position position="461"/>
    </location>
    <ligand>
        <name>Zn(2+)</name>
        <dbReference type="ChEBI" id="CHEBI:29105"/>
    </ligand>
</feature>
<dbReference type="Gene3D" id="1.10.287.1490">
    <property type="match status" value="2"/>
</dbReference>
<dbReference type="PROSITE" id="PS51131">
    <property type="entry name" value="ZN_HOOK"/>
    <property type="match status" value="1"/>
</dbReference>
<feature type="region of interest" description="Disordered" evidence="12">
    <location>
        <begin position="551"/>
        <end position="582"/>
    </location>
</feature>
<sequence length="896" mass="101593">MRFERLRLSNFKCYADTDLELSPGVTVIHGLNGSGKSSLLEACFFALYGARALDQTLDELVTIGAEEASVDLWFAHDGGHYHIKRELKQRGDGVQTTTCVLEGDEETIEGARDVRSAVTDLLRMDASAFVNCAYVRQGEVNKLINASPSQRQDMIDDLLQLGKLEEYRERASDARVGVGRVRDSKRGALDDLDSQIEQKENEEYHDQLNALKSDLAEVRKKIDSYEQNRERAQAEYDAAQEILDEYEQRREELAEIERDIESLTEEIRETEQTRGEMGDRIAEIREEREDERETAGDLLAETDIDAPLDEIDGETLSDRLDALREEREQLQERLNDQRLEIQQYDTEAETARERATELDAEAEQKRAEAADLEADLEATRERVAQTREKIETLETEIEETSATFEDAPVDPDETDAYRESVADELTACREELATTKTELENARATLAETEDLLDAGKCPECGQSVDGAPHVETLDEEREAVERLETDVDELRERRDDLETKLERAESLADAAEELTRLRDERDQLETLVEERESGVTETEERIETLREEAAELEDEADEKREAASEADEQAAAAREQMGELNAEAAELKQQIERVESLSDALASIESLSDELDTLRERKRNLAEQNELRNERLAEKRERRDDLESRVDDDAIADAKSRKENAEEYLDDVEPELDRLEAERDELQANIGAVENSIAELESLRERREQLAETVARLDELYEETERLQTTYADLRAELRQQNVQKLERMLNETFDLIYENDAYSHIELDGEYALTVYQKDGDPLDPEQLSGGERAIFNLSLRCAIYRLLAEGIDGAAPLPPLILDEPTVFLDSGHVSKLVDLIESMTDLGVAQILVVSHDEELVTAADELVTVEKDSTTNRSSVERRDAADATALAAFN</sequence>
<keyword evidence="7" id="KW-0175">Coiled coil</keyword>
<dbReference type="PANTHER" id="PTHR32114">
    <property type="entry name" value="ABC TRANSPORTER ABCH.3"/>
    <property type="match status" value="1"/>
</dbReference>
<dbReference type="RefSeq" id="WP_123124161.1">
    <property type="nucleotide sequence ID" value="NZ_QKNW01000001.1"/>
</dbReference>
<dbReference type="GO" id="GO:0005524">
    <property type="term" value="F:ATP binding"/>
    <property type="evidence" value="ECO:0007669"/>
    <property type="project" value="UniProtKB-UniRule"/>
</dbReference>
<feature type="binding site" evidence="10">
    <location>
        <position position="137"/>
    </location>
    <ligand>
        <name>ATP</name>
        <dbReference type="ChEBI" id="CHEBI:30616"/>
    </ligand>
</feature>
<evidence type="ECO:0000256" key="7">
    <source>
        <dbReference type="ARBA" id="ARBA00023054"/>
    </source>
</evidence>
<comment type="subunit">
    <text evidence="10">Homodimer. Forms a heterotetramer composed of two Mre11 subunits and two Rad50 subunits.</text>
</comment>
<evidence type="ECO:0000256" key="9">
    <source>
        <dbReference type="ARBA" id="ARBA00049666"/>
    </source>
</evidence>
<evidence type="ECO:0000256" key="5">
    <source>
        <dbReference type="ARBA" id="ARBA00022833"/>
    </source>
</evidence>
<feature type="binding site" evidence="10">
    <location>
        <position position="12"/>
    </location>
    <ligand>
        <name>ATP</name>
        <dbReference type="ChEBI" id="CHEBI:30616"/>
    </ligand>
</feature>
<accession>A0AAJ4UW03</accession>
<keyword evidence="8 10" id="KW-0234">DNA repair</keyword>
<evidence type="ECO:0000259" key="13">
    <source>
        <dbReference type="PROSITE" id="PS51131"/>
    </source>
</evidence>
<evidence type="ECO:0000256" key="11">
    <source>
        <dbReference type="PROSITE-ProRule" id="PRU00471"/>
    </source>
</evidence>
<comment type="similarity">
    <text evidence="10">Belongs to the SMC family. RAD50 subfamily.</text>
</comment>
<feature type="region of interest" description="Disordered" evidence="12">
    <location>
        <begin position="334"/>
        <end position="375"/>
    </location>
</feature>
<evidence type="ECO:0000256" key="4">
    <source>
        <dbReference type="ARBA" id="ARBA00022801"/>
    </source>
</evidence>
<keyword evidence="4 10" id="KW-0378">Hydrolase</keyword>
<dbReference type="SUPFAM" id="SSF75712">
    <property type="entry name" value="Rad50 coiled-coil Zn hook"/>
    <property type="match status" value="1"/>
</dbReference>
<feature type="binding site" evidence="10 11">
    <location>
        <position position="458"/>
    </location>
    <ligand>
        <name>Zn(2+)</name>
        <dbReference type="ChEBI" id="CHEBI:29105"/>
    </ligand>
</feature>
<keyword evidence="6 10" id="KW-0067">ATP-binding</keyword>
<keyword evidence="1 10" id="KW-0479">Metal-binding</keyword>
<feature type="compositionally biased region" description="Basic and acidic residues" evidence="12">
    <location>
        <begin position="270"/>
        <end position="295"/>
    </location>
</feature>
<comment type="function">
    <text evidence="10">Part of the Rad50/Mre11 complex, which is involved in the early steps of DNA double-strand break (DSB) repair. Rad50 controls the balance between DNA end bridging and DNA resection via ATP-dependent structural rearrangements of the Rad50/Mre11 complex.</text>
</comment>
<dbReference type="Proteomes" id="UP000270581">
    <property type="component" value="Unassembled WGS sequence"/>
</dbReference>
<name>A0AAJ4UW03_9EURY</name>
<reference evidence="14 15" key="1">
    <citation type="submission" date="2018-11" db="EMBL/GenBank/DDBJ databases">
        <title>Genome sequences of Natronomonas sp. CBA1133.</title>
        <authorList>
            <person name="Roh S.W."/>
            <person name="Cha I.-T."/>
        </authorList>
    </citation>
    <scope>NUCLEOTIDE SEQUENCE [LARGE SCALE GENOMIC DNA]</scope>
    <source>
        <strain evidence="14 15">CBA1133</strain>
    </source>
</reference>
<dbReference type="PANTHER" id="PTHR32114:SF2">
    <property type="entry name" value="ABC TRANSPORTER ABCH.3"/>
    <property type="match status" value="1"/>
</dbReference>
<evidence type="ECO:0000313" key="15">
    <source>
        <dbReference type="Proteomes" id="UP000270581"/>
    </source>
</evidence>